<reference evidence="1 2" key="1">
    <citation type="journal article" date="2022" name="Front. Microbiol.">
        <title>High genomic differentiation and limited gene flow indicate recent cryptic speciation within the genus Laspinema (cyanobacteria).</title>
        <authorList>
            <person name="Stanojkovic A."/>
            <person name="Skoupy S."/>
            <person name="Skaloud P."/>
            <person name="Dvorak P."/>
        </authorList>
    </citation>
    <scope>NUCLEOTIDE SEQUENCE [LARGE SCALE GENOMIC DNA]</scope>
    <source>
        <strain evidence="1 2">D3b</strain>
    </source>
</reference>
<feature type="non-terminal residue" evidence="1">
    <location>
        <position position="1"/>
    </location>
</feature>
<accession>A0ABT2N7U9</accession>
<gene>
    <name evidence="1" type="ORF">NG792_12630</name>
</gene>
<evidence type="ECO:0000313" key="2">
    <source>
        <dbReference type="Proteomes" id="UP001525961"/>
    </source>
</evidence>
<proteinExistence type="predicted"/>
<dbReference type="SUPFAM" id="SSF109604">
    <property type="entry name" value="HD-domain/PDEase-like"/>
    <property type="match status" value="1"/>
</dbReference>
<dbReference type="EMBL" id="JAMXFA010000015">
    <property type="protein sequence ID" value="MCT7978556.1"/>
    <property type="molecule type" value="Genomic_DNA"/>
</dbReference>
<sequence length="77" mass="8850">LLRLAVALDRRQVGAIAQLGCRYFPTTKQLHLILHPNQPDDPCVLELWSLDQKKAVFEEEYDIQVIPKLETVPVSLR</sequence>
<keyword evidence="2" id="KW-1185">Reference proteome</keyword>
<name>A0ABT2N7U9_9CYAN</name>
<comment type="caution">
    <text evidence="1">The sequence shown here is derived from an EMBL/GenBank/DDBJ whole genome shotgun (WGS) entry which is preliminary data.</text>
</comment>
<dbReference type="Gene3D" id="1.10.3210.10">
    <property type="entry name" value="Hypothetical protein af1432"/>
    <property type="match status" value="1"/>
</dbReference>
<protein>
    <submittedName>
        <fullName evidence="1">Ppx/GppA family phosphatase</fullName>
    </submittedName>
</protein>
<organism evidence="1 2">
    <name type="scientific">Laspinema olomoucense D3b</name>
    <dbReference type="NCBI Taxonomy" id="2953688"/>
    <lineage>
        <taxon>Bacteria</taxon>
        <taxon>Bacillati</taxon>
        <taxon>Cyanobacteriota</taxon>
        <taxon>Cyanophyceae</taxon>
        <taxon>Oscillatoriophycideae</taxon>
        <taxon>Oscillatoriales</taxon>
        <taxon>Laspinemataceae</taxon>
        <taxon>Laspinema</taxon>
        <taxon>Laspinema olomoucense</taxon>
    </lineage>
</organism>
<evidence type="ECO:0000313" key="1">
    <source>
        <dbReference type="EMBL" id="MCT7978556.1"/>
    </source>
</evidence>
<dbReference type="Proteomes" id="UP001525961">
    <property type="component" value="Unassembled WGS sequence"/>
</dbReference>